<dbReference type="SUPFAM" id="SSF52425">
    <property type="entry name" value="Cryptochrome/photolyase, N-terminal domain"/>
    <property type="match status" value="1"/>
</dbReference>
<dbReference type="InterPro" id="IPR002081">
    <property type="entry name" value="Cryptochrome/DNA_photolyase_1"/>
</dbReference>
<accession>A0ABP5SYX5</accession>
<dbReference type="PROSITE" id="PS51645">
    <property type="entry name" value="PHR_CRY_ALPHA_BETA"/>
    <property type="match status" value="1"/>
</dbReference>
<evidence type="ECO:0000313" key="7">
    <source>
        <dbReference type="EMBL" id="GAA2341779.1"/>
    </source>
</evidence>
<dbReference type="PANTHER" id="PTHR11455">
    <property type="entry name" value="CRYPTOCHROME"/>
    <property type="match status" value="1"/>
</dbReference>
<sequence length="455" mass="50997">MSTTSIVVFTRDLRVHDNPVLAAAAAADYILPLFVHDEALVATGFATGRRRRFLDECLADLDARLRERGAALIRRAGDLATEVARLAHEVDAAAVHIAADASDFAERRQRRLAEALTTRRCELVVHDAVHTVLAAGAVTPQGNDHFAVFTPYHRRWVGAFRRKIASAPRRLRLPPAVPEPEAAVAAGSESGMPGGETEARRRAHRWLSDEVDRYHTRHDDLAAERGTSRLSPYLHFGCLSALELVSEAGTRHTDGADAFVRQLAWRDFHFQVLAARPKSAHDDYRTRGDAWRDDPQALQAWQEGQTGIPVVDAGMRQLAAEGWMHNRARLVTGSFLTKTLYLDWRAGAAHFQRHLLDGDVANNQMNWQWVAGTGTDTRPNRVLNPLRQAERYDPTGDYVRRWVPELAGLDDPRDLHQPWKLGPGELRRLGYPAPIVDLEKARDRFQQNRQLGPDL</sequence>
<dbReference type="SUPFAM" id="SSF48173">
    <property type="entry name" value="Cryptochrome/photolyase FAD-binding domain"/>
    <property type="match status" value="1"/>
</dbReference>
<keyword evidence="2 5" id="KW-0285">Flavoprotein</keyword>
<evidence type="ECO:0000256" key="1">
    <source>
        <dbReference type="ARBA" id="ARBA00001974"/>
    </source>
</evidence>
<dbReference type="InterPro" id="IPR014729">
    <property type="entry name" value="Rossmann-like_a/b/a_fold"/>
</dbReference>
<dbReference type="EMBL" id="BAAARA010000004">
    <property type="protein sequence ID" value="GAA2341779.1"/>
    <property type="molecule type" value="Genomic_DNA"/>
</dbReference>
<dbReference type="InterPro" id="IPR036155">
    <property type="entry name" value="Crypto/Photolyase_N_sf"/>
</dbReference>
<dbReference type="InterPro" id="IPR018394">
    <property type="entry name" value="DNA_photolyase_1_CS_C"/>
</dbReference>
<keyword evidence="8" id="KW-1185">Reference proteome</keyword>
<dbReference type="InterPro" id="IPR036134">
    <property type="entry name" value="Crypto/Photolyase_FAD-like_sf"/>
</dbReference>
<evidence type="ECO:0000256" key="2">
    <source>
        <dbReference type="ARBA" id="ARBA00022630"/>
    </source>
</evidence>
<evidence type="ECO:0000256" key="3">
    <source>
        <dbReference type="ARBA" id="ARBA00022827"/>
    </source>
</evidence>
<name>A0ABP5SYX5_9PSEU</name>
<reference evidence="8" key="1">
    <citation type="journal article" date="2019" name="Int. J. Syst. Evol. Microbiol.">
        <title>The Global Catalogue of Microorganisms (GCM) 10K type strain sequencing project: providing services to taxonomists for standard genome sequencing and annotation.</title>
        <authorList>
            <consortium name="The Broad Institute Genomics Platform"/>
            <consortium name="The Broad Institute Genome Sequencing Center for Infectious Disease"/>
            <person name="Wu L."/>
            <person name="Ma J."/>
        </authorList>
    </citation>
    <scope>NUCLEOTIDE SEQUENCE [LARGE SCALE GENOMIC DNA]</scope>
    <source>
        <strain evidence="8">JCM 16221</strain>
    </source>
</reference>
<comment type="cofactor">
    <cofactor evidence="1">
        <name>FAD</name>
        <dbReference type="ChEBI" id="CHEBI:57692"/>
    </cofactor>
</comment>
<dbReference type="InterPro" id="IPR005101">
    <property type="entry name" value="Cryptochr/Photolyase_FAD-bd"/>
</dbReference>
<comment type="caution">
    <text evidence="7">The sequence shown here is derived from an EMBL/GenBank/DDBJ whole genome shotgun (WGS) entry which is preliminary data.</text>
</comment>
<dbReference type="RefSeq" id="WP_344128696.1">
    <property type="nucleotide sequence ID" value="NZ_BAAARA010000004.1"/>
</dbReference>
<comment type="similarity">
    <text evidence="5">Belongs to the DNA photolyase family.</text>
</comment>
<proteinExistence type="inferred from homology"/>
<dbReference type="Pfam" id="PF00875">
    <property type="entry name" value="DNA_photolyase"/>
    <property type="match status" value="1"/>
</dbReference>
<dbReference type="InterPro" id="IPR006050">
    <property type="entry name" value="DNA_photolyase_N"/>
</dbReference>
<dbReference type="Pfam" id="PF03441">
    <property type="entry name" value="FAD_binding_7"/>
    <property type="match status" value="1"/>
</dbReference>
<keyword evidence="4 5" id="KW-0157">Chromophore</keyword>
<evidence type="ECO:0000256" key="4">
    <source>
        <dbReference type="ARBA" id="ARBA00022991"/>
    </source>
</evidence>
<feature type="domain" description="Photolyase/cryptochrome alpha/beta" evidence="6">
    <location>
        <begin position="3"/>
        <end position="131"/>
    </location>
</feature>
<dbReference type="PROSITE" id="PS00394">
    <property type="entry name" value="DNA_PHOTOLYASES_1_1"/>
    <property type="match status" value="1"/>
</dbReference>
<gene>
    <name evidence="7" type="ORF">GCM10009854_17880</name>
</gene>
<evidence type="ECO:0000313" key="8">
    <source>
        <dbReference type="Proteomes" id="UP001501218"/>
    </source>
</evidence>
<dbReference type="Proteomes" id="UP001501218">
    <property type="component" value="Unassembled WGS sequence"/>
</dbReference>
<dbReference type="PANTHER" id="PTHR11455:SF9">
    <property type="entry name" value="CRYPTOCHROME CIRCADIAN CLOCK 5 ISOFORM X1"/>
    <property type="match status" value="1"/>
</dbReference>
<dbReference type="Gene3D" id="1.25.40.80">
    <property type="match status" value="1"/>
</dbReference>
<dbReference type="PRINTS" id="PR00147">
    <property type="entry name" value="DNAPHOTLYASE"/>
</dbReference>
<evidence type="ECO:0000259" key="6">
    <source>
        <dbReference type="PROSITE" id="PS51645"/>
    </source>
</evidence>
<evidence type="ECO:0000256" key="5">
    <source>
        <dbReference type="RuleBase" id="RU004182"/>
    </source>
</evidence>
<protein>
    <submittedName>
        <fullName evidence="7">Deoxyribodipyrimidine photo-lyase</fullName>
    </submittedName>
</protein>
<keyword evidence="3 5" id="KW-0274">FAD</keyword>
<organism evidence="7 8">
    <name type="scientific">Saccharopolyspora halophila</name>
    <dbReference type="NCBI Taxonomy" id="405551"/>
    <lineage>
        <taxon>Bacteria</taxon>
        <taxon>Bacillati</taxon>
        <taxon>Actinomycetota</taxon>
        <taxon>Actinomycetes</taxon>
        <taxon>Pseudonocardiales</taxon>
        <taxon>Pseudonocardiaceae</taxon>
        <taxon>Saccharopolyspora</taxon>
    </lineage>
</organism>
<dbReference type="Gene3D" id="3.40.50.620">
    <property type="entry name" value="HUPs"/>
    <property type="match status" value="1"/>
</dbReference>
<dbReference type="Gene3D" id="1.10.579.10">
    <property type="entry name" value="DNA Cyclobutane Dipyrimidine Photolyase, subunit A, domain 3"/>
    <property type="match status" value="1"/>
</dbReference>